<dbReference type="EMBL" id="CP004393">
    <property type="protein sequence ID" value="AJE44756.1"/>
    <property type="molecule type" value="Genomic_DNA"/>
</dbReference>
<dbReference type="HOGENOM" id="CLU_2841763_0_0_5"/>
<evidence type="ECO:0000313" key="2">
    <source>
        <dbReference type="EMBL" id="AJE44756.1"/>
    </source>
</evidence>
<organism evidence="2 3">
    <name type="scientific">Celeribacter indicus</name>
    <dbReference type="NCBI Taxonomy" id="1208324"/>
    <lineage>
        <taxon>Bacteria</taxon>
        <taxon>Pseudomonadati</taxon>
        <taxon>Pseudomonadota</taxon>
        <taxon>Alphaproteobacteria</taxon>
        <taxon>Rhodobacterales</taxon>
        <taxon>Roseobacteraceae</taxon>
        <taxon>Celeribacter</taxon>
    </lineage>
</organism>
<evidence type="ECO:0000256" key="1">
    <source>
        <dbReference type="SAM" id="MobiDB-lite"/>
    </source>
</evidence>
<protein>
    <submittedName>
        <fullName evidence="2">Uncharacterized protein</fullName>
    </submittedName>
</protein>
<dbReference type="OrthoDB" id="7873665at2"/>
<name>A0A0B5DVH7_9RHOB</name>
<dbReference type="Proteomes" id="UP000031521">
    <property type="component" value="Chromosome"/>
</dbReference>
<dbReference type="KEGG" id="cid:P73_0041"/>
<accession>A0A0B5DVH7</accession>
<proteinExistence type="predicted"/>
<dbReference type="RefSeq" id="WP_043867942.1">
    <property type="nucleotide sequence ID" value="NZ_CP004393.1"/>
</dbReference>
<keyword evidence="3" id="KW-1185">Reference proteome</keyword>
<reference evidence="2 3" key="1">
    <citation type="journal article" date="2014" name="Int. J. Syst. Evol. Microbiol.">
        <title>Celeribacter indicus sp. nov., a polycyclic aromatic hydrocarbon-degrading bacterium from deep-sea sediment and reclassification of Huaishuia halophila as Celeribacter halophilus comb. nov.</title>
        <authorList>
            <person name="Lai Q."/>
            <person name="Cao J."/>
            <person name="Yuan J."/>
            <person name="Li F."/>
            <person name="Shao Z."/>
        </authorList>
    </citation>
    <scope>NUCLEOTIDE SEQUENCE [LARGE SCALE GENOMIC DNA]</scope>
    <source>
        <strain evidence="2">P73</strain>
    </source>
</reference>
<sequence>MEKLTLLLNASTVEMLHLLARDSGKTIGLLVQDMALERYMNCAMSGTRPSGQAAPSGEIGLTGSG</sequence>
<feature type="region of interest" description="Disordered" evidence="1">
    <location>
        <begin position="46"/>
        <end position="65"/>
    </location>
</feature>
<evidence type="ECO:0000313" key="3">
    <source>
        <dbReference type="Proteomes" id="UP000031521"/>
    </source>
</evidence>
<dbReference type="AlphaFoldDB" id="A0A0B5DVH7"/>
<gene>
    <name evidence="2" type="ORF">P73_0041</name>
</gene>
<dbReference type="STRING" id="1208324.P73_0041"/>